<dbReference type="KEGG" id="prt:AUC31_04770"/>
<evidence type="ECO:0000313" key="1">
    <source>
        <dbReference type="EMBL" id="ALS74596.1"/>
    </source>
</evidence>
<dbReference type="RefSeq" id="WP_058381303.1">
    <property type="nucleotide sequence ID" value="NZ_CP013659.2"/>
</dbReference>
<protein>
    <recommendedName>
        <fullName evidence="3">YhzD-like protein</fullName>
    </recommendedName>
</protein>
<sequence length="61" mass="6895">MRTYKLTAFEKTGKLIEEETFTAETDDEAKEKGLALLEEKALTEKTHRLASPAGKLLLFHT</sequence>
<dbReference type="STRING" id="200991.AUC31_04770"/>
<reference evidence="1" key="1">
    <citation type="submission" date="2016-01" db="EMBL/GenBank/DDBJ databases">
        <title>Complete genome of Planococcus rifietoensis type strain M8.</title>
        <authorList>
            <person name="See-Too W.S."/>
        </authorList>
    </citation>
    <scope>NUCLEOTIDE SEQUENCE [LARGE SCALE GENOMIC DNA]</scope>
    <source>
        <strain evidence="1">M8</strain>
    </source>
</reference>
<name>A0A0U2Z5Y2_9BACL</name>
<dbReference type="AlphaFoldDB" id="A0A0U2Z5Y2"/>
<organism evidence="1 2">
    <name type="scientific">Planococcus rifietoensis</name>
    <dbReference type="NCBI Taxonomy" id="200991"/>
    <lineage>
        <taxon>Bacteria</taxon>
        <taxon>Bacillati</taxon>
        <taxon>Bacillota</taxon>
        <taxon>Bacilli</taxon>
        <taxon>Bacillales</taxon>
        <taxon>Caryophanaceae</taxon>
        <taxon>Planococcus</taxon>
    </lineage>
</organism>
<dbReference type="InterPro" id="IPR025544">
    <property type="entry name" value="YhzD"/>
</dbReference>
<dbReference type="EMBL" id="CP013659">
    <property type="protein sequence ID" value="ALS74596.1"/>
    <property type="molecule type" value="Genomic_DNA"/>
</dbReference>
<dbReference type="Proteomes" id="UP000067683">
    <property type="component" value="Chromosome"/>
</dbReference>
<accession>A0A0U2Z5Y2</accession>
<proteinExistence type="predicted"/>
<keyword evidence="2" id="KW-1185">Reference proteome</keyword>
<evidence type="ECO:0000313" key="2">
    <source>
        <dbReference type="Proteomes" id="UP000067683"/>
    </source>
</evidence>
<evidence type="ECO:0008006" key="3">
    <source>
        <dbReference type="Google" id="ProtNLM"/>
    </source>
</evidence>
<gene>
    <name evidence="1" type="ORF">AUC31_04770</name>
</gene>
<dbReference type="Pfam" id="PF14120">
    <property type="entry name" value="YhzD"/>
    <property type="match status" value="1"/>
</dbReference>